<dbReference type="InterPro" id="IPR042094">
    <property type="entry name" value="T2SS_GspF_sf"/>
</dbReference>
<keyword evidence="4 6" id="KW-1133">Transmembrane helix</keyword>
<dbReference type="AlphaFoldDB" id="A0A0A5FU04"/>
<keyword evidence="3 6" id="KW-0812">Transmembrane</keyword>
<comment type="subcellular location">
    <subcellularLocation>
        <location evidence="1">Cell membrane</location>
        <topology evidence="1">Multi-pass membrane protein</topology>
    </subcellularLocation>
</comment>
<evidence type="ECO:0000256" key="1">
    <source>
        <dbReference type="ARBA" id="ARBA00004651"/>
    </source>
</evidence>
<evidence type="ECO:0000256" key="2">
    <source>
        <dbReference type="ARBA" id="ARBA00022475"/>
    </source>
</evidence>
<feature type="transmembrane region" description="Helical" evidence="6">
    <location>
        <begin position="6"/>
        <end position="26"/>
    </location>
</feature>
<sequence>MFWYITLMVGITTLLFFYGLFHFLFMRNKRLEKRMKRYLEHSDSKKLDKKKLRSLVDIRLAREKLGKKVLSKEKSSKLEALIKKSGLPIKPEEYIFFQIISVFLVGMLLFLISGDLIMLFIGAPIGYFIPLWFIKKKIKDRVKAFNEGLPDMLSTMIGSMRAGFSLPQSLQTVVEEGEAPIKDEIELVLKEMQYGSTLEDSLNGLYERMPSKDLELMVQAIIIQRTVGGNLATVLDKIVNTIRDRTKIQRQITTLTAQGRLSGVVIGLLPVALAFILYLIEPDYIGALISHPIGLIMLVGGAVSGTVGFFMIKKITTIEV</sequence>
<comment type="caution">
    <text evidence="8">The sequence shown here is derived from an EMBL/GenBank/DDBJ whole genome shotgun (WGS) entry which is preliminary data.</text>
</comment>
<dbReference type="InterPro" id="IPR018076">
    <property type="entry name" value="T2SS_GspF_dom"/>
</dbReference>
<feature type="transmembrane region" description="Helical" evidence="6">
    <location>
        <begin position="261"/>
        <end position="280"/>
    </location>
</feature>
<gene>
    <name evidence="8" type="ORF">N783_03900</name>
</gene>
<feature type="domain" description="Type II secretion system protein GspF" evidence="7">
    <location>
        <begin position="153"/>
        <end position="278"/>
    </location>
</feature>
<organism evidence="8 9">
    <name type="scientific">Pontibacillus marinus BH030004 = DSM 16465</name>
    <dbReference type="NCBI Taxonomy" id="1385511"/>
    <lineage>
        <taxon>Bacteria</taxon>
        <taxon>Bacillati</taxon>
        <taxon>Bacillota</taxon>
        <taxon>Bacilli</taxon>
        <taxon>Bacillales</taxon>
        <taxon>Bacillaceae</taxon>
        <taxon>Pontibacillus</taxon>
    </lineage>
</organism>
<dbReference type="OrthoDB" id="9803381at2"/>
<keyword evidence="9" id="KW-1185">Reference proteome</keyword>
<dbReference type="Gene3D" id="1.20.81.30">
    <property type="entry name" value="Type II secretion system (T2SS), domain F"/>
    <property type="match status" value="1"/>
</dbReference>
<evidence type="ECO:0000256" key="6">
    <source>
        <dbReference type="SAM" id="Phobius"/>
    </source>
</evidence>
<evidence type="ECO:0000256" key="3">
    <source>
        <dbReference type="ARBA" id="ARBA00022692"/>
    </source>
</evidence>
<dbReference type="PANTHER" id="PTHR35007:SF1">
    <property type="entry name" value="PILUS ASSEMBLY PROTEIN"/>
    <property type="match status" value="1"/>
</dbReference>
<name>A0A0A5FU04_9BACI</name>
<dbReference type="RefSeq" id="WP_027448137.1">
    <property type="nucleotide sequence ID" value="NZ_AVPF01000113.1"/>
</dbReference>
<dbReference type="Proteomes" id="UP000030403">
    <property type="component" value="Unassembled WGS sequence"/>
</dbReference>
<feature type="transmembrane region" description="Helical" evidence="6">
    <location>
        <begin position="117"/>
        <end position="134"/>
    </location>
</feature>
<evidence type="ECO:0000313" key="9">
    <source>
        <dbReference type="Proteomes" id="UP000030403"/>
    </source>
</evidence>
<dbReference type="PANTHER" id="PTHR35007">
    <property type="entry name" value="INTEGRAL MEMBRANE PROTEIN-RELATED"/>
    <property type="match status" value="1"/>
</dbReference>
<dbReference type="GO" id="GO:0005886">
    <property type="term" value="C:plasma membrane"/>
    <property type="evidence" value="ECO:0007669"/>
    <property type="project" value="UniProtKB-SubCell"/>
</dbReference>
<proteinExistence type="predicted"/>
<feature type="transmembrane region" description="Helical" evidence="6">
    <location>
        <begin position="94"/>
        <end position="111"/>
    </location>
</feature>
<evidence type="ECO:0000256" key="4">
    <source>
        <dbReference type="ARBA" id="ARBA00022989"/>
    </source>
</evidence>
<dbReference type="Pfam" id="PF00482">
    <property type="entry name" value="T2SSF"/>
    <property type="match status" value="1"/>
</dbReference>
<reference evidence="8 9" key="1">
    <citation type="submission" date="2013-08" db="EMBL/GenBank/DDBJ databases">
        <authorList>
            <person name="Huang J."/>
            <person name="Wang G."/>
        </authorList>
    </citation>
    <scope>NUCLEOTIDE SEQUENCE [LARGE SCALE GENOMIC DNA]</scope>
    <source>
        <strain evidence="8 9">BH030004</strain>
    </source>
</reference>
<dbReference type="STRING" id="1385511.GCA_000425225_00702"/>
<feature type="transmembrane region" description="Helical" evidence="6">
    <location>
        <begin position="292"/>
        <end position="312"/>
    </location>
</feature>
<dbReference type="eggNOG" id="COG4965">
    <property type="taxonomic scope" value="Bacteria"/>
</dbReference>
<protein>
    <submittedName>
        <fullName evidence="8">Type II secretion protein F</fullName>
    </submittedName>
</protein>
<evidence type="ECO:0000256" key="5">
    <source>
        <dbReference type="ARBA" id="ARBA00023136"/>
    </source>
</evidence>
<evidence type="ECO:0000259" key="7">
    <source>
        <dbReference type="Pfam" id="PF00482"/>
    </source>
</evidence>
<keyword evidence="5 6" id="KW-0472">Membrane</keyword>
<keyword evidence="2" id="KW-1003">Cell membrane</keyword>
<accession>A0A0A5FU04</accession>
<evidence type="ECO:0000313" key="8">
    <source>
        <dbReference type="EMBL" id="KGX83394.1"/>
    </source>
</evidence>
<dbReference type="EMBL" id="AVPF01000113">
    <property type="protein sequence ID" value="KGX83394.1"/>
    <property type="molecule type" value="Genomic_DNA"/>
</dbReference>